<evidence type="ECO:0000256" key="1">
    <source>
        <dbReference type="PIRSR" id="PIRSR600101-2"/>
    </source>
</evidence>
<dbReference type="InterPro" id="IPR000101">
    <property type="entry name" value="GGT_peptidase"/>
</dbReference>
<protein>
    <submittedName>
        <fullName evidence="4">Putative gamma-glutamyltransferase</fullName>
    </submittedName>
</protein>
<name>A0A6B0VEC1_IXORI</name>
<keyword evidence="3" id="KW-1133">Transmembrane helix</keyword>
<dbReference type="AlphaFoldDB" id="A0A6B0VEC1"/>
<dbReference type="EMBL" id="GIFC01018081">
    <property type="protein sequence ID" value="MXV00165.1"/>
    <property type="molecule type" value="Transcribed_RNA"/>
</dbReference>
<dbReference type="InterPro" id="IPR029055">
    <property type="entry name" value="Ntn_hydrolases_N"/>
</dbReference>
<sequence>MTDVELKDTNAVSYGTVESSLVRRRKGEPKSVWDDDSSDSEDEANDRDSRRLRLVFRWSDLFLILGYCALAAVALWLSLSRMLPQAEKLRLAFHNTSIAASPSELLLVEAPVILTPNAYCRDIAKNVLGMGGNAVDAAIALSLCSVAASPQSWSLGGGIIILYYNRTSKQANVIDALTAAPKALSTERFHQMQLRGLRDAESVGVPGTPKGLELASKKFGKLPWVRVVEPVSDLCSEGFNVSDALARVLKAQEKSIERRPSLRDLFLVNETGKLLQEGDVFRRPVLAATLKRLAQYGAADFYSGLLSKNILTDIRSKGSILNTDDMGSYEAIAEGAIKVPAGVTSSLLTSPRPSGGPALAMAASLLQGLSPLMRTPDLGLQYHLLVEVFKQSLSHRMDTSLAYSDSQLYNITKTMSGEEVRPSVPGTDDAAFRDAGIPDSVAVLDPSGDAVVVFSDMHGLFGSQVYSNTTDVIFNAALKEFAVTTAAGSSGTSNEVQYIPGTRAPTTMAPAIVVEDSGDVRQFLTVCGSGNQTLTAAMQVILQKLHVMGYKLATLKLNTTVTGALRDVLSGKFWVNMDHRIVF</sequence>
<dbReference type="PRINTS" id="PR01210">
    <property type="entry name" value="GGTRANSPTASE"/>
</dbReference>
<feature type="transmembrane region" description="Helical" evidence="3">
    <location>
        <begin position="61"/>
        <end position="79"/>
    </location>
</feature>
<dbReference type="GO" id="GO:0036374">
    <property type="term" value="F:glutathione hydrolase activity"/>
    <property type="evidence" value="ECO:0007669"/>
    <property type="project" value="InterPro"/>
</dbReference>
<feature type="binding site" evidence="1">
    <location>
        <position position="530"/>
    </location>
    <ligand>
        <name>L-glutamate</name>
        <dbReference type="ChEBI" id="CHEBI:29985"/>
    </ligand>
</feature>
<dbReference type="Pfam" id="PF01019">
    <property type="entry name" value="G_glu_transpept"/>
    <property type="match status" value="1"/>
</dbReference>
<feature type="compositionally biased region" description="Acidic residues" evidence="2">
    <location>
        <begin position="34"/>
        <end position="44"/>
    </location>
</feature>
<evidence type="ECO:0000313" key="4">
    <source>
        <dbReference type="EMBL" id="MXV00165.1"/>
    </source>
</evidence>
<feature type="binding site" evidence="1">
    <location>
        <position position="480"/>
    </location>
    <ligand>
        <name>L-glutamate</name>
        <dbReference type="ChEBI" id="CHEBI:29985"/>
    </ligand>
</feature>
<dbReference type="PANTHER" id="PTHR11686:SF9">
    <property type="entry name" value="RE13973P"/>
    <property type="match status" value="1"/>
</dbReference>
<organism evidence="4">
    <name type="scientific">Ixodes ricinus</name>
    <name type="common">Common tick</name>
    <name type="synonym">Acarus ricinus</name>
    <dbReference type="NCBI Taxonomy" id="34613"/>
    <lineage>
        <taxon>Eukaryota</taxon>
        <taxon>Metazoa</taxon>
        <taxon>Ecdysozoa</taxon>
        <taxon>Arthropoda</taxon>
        <taxon>Chelicerata</taxon>
        <taxon>Arachnida</taxon>
        <taxon>Acari</taxon>
        <taxon>Parasitiformes</taxon>
        <taxon>Ixodida</taxon>
        <taxon>Ixodoidea</taxon>
        <taxon>Ixodidae</taxon>
        <taxon>Ixodinae</taxon>
        <taxon>Ixodes</taxon>
    </lineage>
</organism>
<accession>A0A6B0VEC1</accession>
<feature type="region of interest" description="Disordered" evidence="2">
    <location>
        <begin position="18"/>
        <end position="44"/>
    </location>
</feature>
<keyword evidence="3" id="KW-0472">Membrane</keyword>
<dbReference type="InterPro" id="IPR043137">
    <property type="entry name" value="GGT_ssub_C"/>
</dbReference>
<dbReference type="GO" id="GO:0016740">
    <property type="term" value="F:transferase activity"/>
    <property type="evidence" value="ECO:0007669"/>
    <property type="project" value="UniProtKB-KW"/>
</dbReference>
<dbReference type="PANTHER" id="PTHR11686">
    <property type="entry name" value="GAMMA GLUTAMYL TRANSPEPTIDASE"/>
    <property type="match status" value="1"/>
</dbReference>
<keyword evidence="4" id="KW-0808">Transferase</keyword>
<dbReference type="Gene3D" id="3.60.20.40">
    <property type="match status" value="1"/>
</dbReference>
<dbReference type="GO" id="GO:0005886">
    <property type="term" value="C:plasma membrane"/>
    <property type="evidence" value="ECO:0007669"/>
    <property type="project" value="TreeGrafter"/>
</dbReference>
<reference evidence="4" key="1">
    <citation type="submission" date="2019-12" db="EMBL/GenBank/DDBJ databases">
        <title>An insight into the sialome of adult female Ixodes ricinus ticks feeding for 6 days.</title>
        <authorList>
            <person name="Perner J."/>
            <person name="Ribeiro J.M.C."/>
        </authorList>
    </citation>
    <scope>NUCLEOTIDE SEQUENCE</scope>
    <source>
        <strain evidence="4">Semi-engorged</strain>
        <tissue evidence="4">Salivary glands</tissue>
    </source>
</reference>
<evidence type="ECO:0000256" key="3">
    <source>
        <dbReference type="SAM" id="Phobius"/>
    </source>
</evidence>
<keyword evidence="3" id="KW-0812">Transmembrane</keyword>
<evidence type="ECO:0000256" key="2">
    <source>
        <dbReference type="SAM" id="MobiDB-lite"/>
    </source>
</evidence>
<dbReference type="GO" id="GO:0006751">
    <property type="term" value="P:glutathione catabolic process"/>
    <property type="evidence" value="ECO:0007669"/>
    <property type="project" value="InterPro"/>
</dbReference>
<feature type="binding site" evidence="1">
    <location>
        <begin position="506"/>
        <end position="507"/>
    </location>
    <ligand>
        <name>L-glutamate</name>
        <dbReference type="ChEBI" id="CHEBI:29985"/>
    </ligand>
</feature>
<dbReference type="SUPFAM" id="SSF56235">
    <property type="entry name" value="N-terminal nucleophile aminohydrolases (Ntn hydrolases)"/>
    <property type="match status" value="1"/>
</dbReference>
<proteinExistence type="predicted"/>